<dbReference type="Gene3D" id="2.60.40.3620">
    <property type="match status" value="3"/>
</dbReference>
<evidence type="ECO:0000259" key="1">
    <source>
        <dbReference type="Pfam" id="PF14292"/>
    </source>
</evidence>
<dbReference type="Proteomes" id="UP001589654">
    <property type="component" value="Unassembled WGS sequence"/>
</dbReference>
<name>A0ABV5J3V8_9BACT</name>
<evidence type="ECO:0000313" key="3">
    <source>
        <dbReference type="Proteomes" id="UP001589654"/>
    </source>
</evidence>
<keyword evidence="3" id="KW-1185">Reference proteome</keyword>
<gene>
    <name evidence="2" type="ORF">ACFFUR_06780</name>
</gene>
<organism evidence="2 3">
    <name type="scientific">Echinicola jeungdonensis</name>
    <dbReference type="NCBI Taxonomy" id="709343"/>
    <lineage>
        <taxon>Bacteria</taxon>
        <taxon>Pseudomonadati</taxon>
        <taxon>Bacteroidota</taxon>
        <taxon>Cytophagia</taxon>
        <taxon>Cytophagales</taxon>
        <taxon>Cyclobacteriaceae</taxon>
        <taxon>Echinicola</taxon>
    </lineage>
</organism>
<dbReference type="EMBL" id="JBHMEW010000050">
    <property type="protein sequence ID" value="MFB9211502.1"/>
    <property type="molecule type" value="Genomic_DNA"/>
</dbReference>
<dbReference type="RefSeq" id="WP_290249247.1">
    <property type="nucleotide sequence ID" value="NZ_JAUFQT010000002.1"/>
</dbReference>
<protein>
    <submittedName>
        <fullName evidence="2">SusF/SusE family outer membrane protein</fullName>
    </submittedName>
</protein>
<comment type="caution">
    <text evidence="2">The sequence shown here is derived from an EMBL/GenBank/DDBJ whole genome shotgun (WGS) entry which is preliminary data.</text>
</comment>
<dbReference type="PROSITE" id="PS51257">
    <property type="entry name" value="PROKAR_LIPOPROTEIN"/>
    <property type="match status" value="1"/>
</dbReference>
<reference evidence="2 3" key="1">
    <citation type="submission" date="2024-09" db="EMBL/GenBank/DDBJ databases">
        <authorList>
            <person name="Sun Q."/>
            <person name="Mori K."/>
        </authorList>
    </citation>
    <scope>NUCLEOTIDE SEQUENCE [LARGE SCALE GENOMIC DNA]</scope>
    <source>
        <strain evidence="2 3">CECT 7682</strain>
    </source>
</reference>
<proteinExistence type="predicted"/>
<sequence>MKIFTNNKLISTVNWTLTYLGIMMVALFSCQEEEVISPSINRTAEFSASTTSLQLKQKNSSQNALTFSWTAGSNRGTNARINYALQLVREGGDFQNGLTLNFGSQVYQSEFKVGEFNTMVKNEFGLEAGKTHGLEARLVTIVKDDSIDPVYSEAIQLEVIPFDPVTSTLYIIGDASPNGWDANQATPLIPDAQDPTKFRGQVALTPGNFKFITDLGEFLPSYNKGEGEFSLFYRDSDEEPDEQFNVSEAGMYLVTVNLSELILTLEKQEGPAFENLYIVGDASESGWNIDSPTAFKQSEDDPFVFTYEGMLTEGQFKILAGATGDWCGEWYRPTTDGQDISNNEIIQLSGCDPDYKWKVDAEQVGYYKITLDQRNLTIDISTVNLYIIGDAGPNGWDIQGPMPMEKDGAVFTYSGPLTAGEFKIAKFKGDWCDGEWINAATSGQPIGNTDFIFTQACEGPDNKWKVSESEAGDYTIQIDLSLETISITGN</sequence>
<feature type="domain" description="SusE outer membrane protein" evidence="1">
    <location>
        <begin position="39"/>
        <end position="138"/>
    </location>
</feature>
<evidence type="ECO:0000313" key="2">
    <source>
        <dbReference type="EMBL" id="MFB9211502.1"/>
    </source>
</evidence>
<dbReference type="InterPro" id="IPR025970">
    <property type="entry name" value="SusE"/>
</dbReference>
<accession>A0ABV5J3V8</accession>
<dbReference type="Pfam" id="PF14292">
    <property type="entry name" value="SusE"/>
    <property type="match status" value="1"/>
</dbReference>